<accession>A0A7S3JTF5</accession>
<reference evidence="1" key="1">
    <citation type="submission" date="2021-01" db="EMBL/GenBank/DDBJ databases">
        <authorList>
            <person name="Corre E."/>
            <person name="Pelletier E."/>
            <person name="Niang G."/>
            <person name="Scheremetjew M."/>
            <person name="Finn R."/>
            <person name="Kale V."/>
            <person name="Holt S."/>
            <person name="Cochrane G."/>
            <person name="Meng A."/>
            <person name="Brown T."/>
            <person name="Cohen L."/>
        </authorList>
    </citation>
    <scope>NUCLEOTIDE SEQUENCE</scope>
    <source>
        <strain evidence="1">CCMP1510</strain>
    </source>
</reference>
<dbReference type="SUPFAM" id="SSF52540">
    <property type="entry name" value="P-loop containing nucleoside triphosphate hydrolases"/>
    <property type="match status" value="1"/>
</dbReference>
<organism evidence="1">
    <name type="scientific">Aureoumbra lagunensis</name>
    <dbReference type="NCBI Taxonomy" id="44058"/>
    <lineage>
        <taxon>Eukaryota</taxon>
        <taxon>Sar</taxon>
        <taxon>Stramenopiles</taxon>
        <taxon>Ochrophyta</taxon>
        <taxon>Pelagophyceae</taxon>
        <taxon>Pelagomonadales</taxon>
        <taxon>Aureoumbra</taxon>
    </lineage>
</organism>
<dbReference type="EMBL" id="HBIJ01004219">
    <property type="protein sequence ID" value="CAE0362254.1"/>
    <property type="molecule type" value="Transcribed_RNA"/>
</dbReference>
<dbReference type="PANTHER" id="PTHR32175:SF9">
    <property type="entry name" value="OS01G0784600 PROTEIN"/>
    <property type="match status" value="1"/>
</dbReference>
<name>A0A7S3JTF5_9STRA</name>
<dbReference type="AlphaFoldDB" id="A0A7S3JTF5"/>
<sequence length="275" mass="31446">MQKYLIVSQPRSGSTWFGTRIGSHPCITYRHELGHQIWMAKNQKKYGEYCFDSYFKDGLAEAVASSQIIGNNDSNQSCVSKQIGVGGKIWGSQLLLPQNTNRSIPQSILHYLAKNNVKLLLLERTNIIDKMISSMEVSDNTNKFGMHCRIQANNQTSCGKNAADVVQNPVDINLSTLKQLVATSEQNRRFLFDSLNSAHLNYLYLTYEQLRFNPILFAQVVEFLGFPRTDARFLQDRLVKRITKPRKQLIKNYPQVRAELAAIGHLDWLLEEEYA</sequence>
<proteinExistence type="predicted"/>
<gene>
    <name evidence="1" type="ORF">ALAG00032_LOCUS2995</name>
</gene>
<dbReference type="InterPro" id="IPR052796">
    <property type="entry name" value="Nod_factor_sulfotransferase"/>
</dbReference>
<dbReference type="InterPro" id="IPR027417">
    <property type="entry name" value="P-loop_NTPase"/>
</dbReference>
<evidence type="ECO:0008006" key="2">
    <source>
        <dbReference type="Google" id="ProtNLM"/>
    </source>
</evidence>
<dbReference type="Gene3D" id="3.40.50.300">
    <property type="entry name" value="P-loop containing nucleotide triphosphate hydrolases"/>
    <property type="match status" value="1"/>
</dbReference>
<dbReference type="PANTHER" id="PTHR32175">
    <property type="entry name" value="PROTEIN, PUTATIVE, EXPRESSED-RELATED"/>
    <property type="match status" value="1"/>
</dbReference>
<evidence type="ECO:0000313" key="1">
    <source>
        <dbReference type="EMBL" id="CAE0362254.1"/>
    </source>
</evidence>
<protein>
    <recommendedName>
        <fullName evidence="2">Sulfotransferase domain-containing protein</fullName>
    </recommendedName>
</protein>